<sequence>MPTDTPSCKEYTDRHIYCHGYSPKPAWIDGSAEEQKERARIKTAINQNFRHVKKIQSRARRSRSVRDTVITPPHLSSSPSLPQPAESVITSHCDTEALNRPDEQGKILAYNDTIKDCGVPCESSLNPNELDDQEQFLYHDSQSRLGNRGWLFLLLIKRGPLYHAILSLSSLH</sequence>
<accession>A0AAD6G6U3</accession>
<reference evidence="2" key="1">
    <citation type="submission" date="2022-12" db="EMBL/GenBank/DDBJ databases">
        <authorList>
            <person name="Petersen C."/>
        </authorList>
    </citation>
    <scope>NUCLEOTIDE SEQUENCE</scope>
    <source>
        <strain evidence="2">IBT 16125</strain>
    </source>
</reference>
<dbReference type="Proteomes" id="UP001213681">
    <property type="component" value="Unassembled WGS sequence"/>
</dbReference>
<gene>
    <name evidence="2" type="ORF">N7458_002497</name>
</gene>
<keyword evidence="3" id="KW-1185">Reference proteome</keyword>
<dbReference type="EMBL" id="JAPVEA010000002">
    <property type="protein sequence ID" value="KAJ5460945.1"/>
    <property type="molecule type" value="Genomic_DNA"/>
</dbReference>
<dbReference type="AlphaFoldDB" id="A0AAD6G6U3"/>
<evidence type="ECO:0000313" key="3">
    <source>
        <dbReference type="Proteomes" id="UP001213681"/>
    </source>
</evidence>
<comment type="caution">
    <text evidence="2">The sequence shown here is derived from an EMBL/GenBank/DDBJ whole genome shotgun (WGS) entry which is preliminary data.</text>
</comment>
<dbReference type="RefSeq" id="XP_056769987.1">
    <property type="nucleotide sequence ID" value="XM_056905880.1"/>
</dbReference>
<dbReference type="GeneID" id="81596123"/>
<proteinExistence type="predicted"/>
<evidence type="ECO:0000256" key="1">
    <source>
        <dbReference type="SAM" id="MobiDB-lite"/>
    </source>
</evidence>
<organism evidence="2 3">
    <name type="scientific">Penicillium daleae</name>
    <dbReference type="NCBI Taxonomy" id="63821"/>
    <lineage>
        <taxon>Eukaryota</taxon>
        <taxon>Fungi</taxon>
        <taxon>Dikarya</taxon>
        <taxon>Ascomycota</taxon>
        <taxon>Pezizomycotina</taxon>
        <taxon>Eurotiomycetes</taxon>
        <taxon>Eurotiomycetidae</taxon>
        <taxon>Eurotiales</taxon>
        <taxon>Aspergillaceae</taxon>
        <taxon>Penicillium</taxon>
    </lineage>
</organism>
<protein>
    <submittedName>
        <fullName evidence="2">C6 transcription factor</fullName>
    </submittedName>
</protein>
<name>A0AAD6G6U3_9EURO</name>
<evidence type="ECO:0000313" key="2">
    <source>
        <dbReference type="EMBL" id="KAJ5460945.1"/>
    </source>
</evidence>
<reference evidence="2" key="2">
    <citation type="journal article" date="2023" name="IMA Fungus">
        <title>Comparative genomic study of the Penicillium genus elucidates a diverse pangenome and 15 lateral gene transfer events.</title>
        <authorList>
            <person name="Petersen C."/>
            <person name="Sorensen T."/>
            <person name="Nielsen M.R."/>
            <person name="Sondergaard T.E."/>
            <person name="Sorensen J.L."/>
            <person name="Fitzpatrick D.A."/>
            <person name="Frisvad J.C."/>
            <person name="Nielsen K.L."/>
        </authorList>
    </citation>
    <scope>NUCLEOTIDE SEQUENCE</scope>
    <source>
        <strain evidence="2">IBT 16125</strain>
    </source>
</reference>
<feature type="region of interest" description="Disordered" evidence="1">
    <location>
        <begin position="57"/>
        <end position="86"/>
    </location>
</feature>
<feature type="compositionally biased region" description="Low complexity" evidence="1">
    <location>
        <begin position="72"/>
        <end position="86"/>
    </location>
</feature>